<evidence type="ECO:0000313" key="1">
    <source>
        <dbReference type="EMBL" id="MQM14012.1"/>
    </source>
</evidence>
<sequence length="94" mass="10315">MSQVDLTVEQGIATCPMSPSGLLKAKGPMLPSHVQRVKCSGREHKPQFVPLLCASLISGELKHGSSMEAWEEVRLHSSSLHGVARRRARSSRRL</sequence>
<dbReference type="AlphaFoldDB" id="A0A843WTV1"/>
<protein>
    <submittedName>
        <fullName evidence="1">Uncharacterized protein</fullName>
    </submittedName>
</protein>
<accession>A0A843WTV1</accession>
<name>A0A843WTV1_COLES</name>
<keyword evidence="2" id="KW-1185">Reference proteome</keyword>
<proteinExistence type="predicted"/>
<reference evidence="1" key="1">
    <citation type="submission" date="2017-07" db="EMBL/GenBank/DDBJ databases">
        <title>Taro Niue Genome Assembly and Annotation.</title>
        <authorList>
            <person name="Atibalentja N."/>
            <person name="Keating K."/>
            <person name="Fields C.J."/>
        </authorList>
    </citation>
    <scope>NUCLEOTIDE SEQUENCE</scope>
    <source>
        <strain evidence="1">Niue_2</strain>
        <tissue evidence="1">Leaf</tissue>
    </source>
</reference>
<dbReference type="Proteomes" id="UP000652761">
    <property type="component" value="Unassembled WGS sequence"/>
</dbReference>
<comment type="caution">
    <text evidence="1">The sequence shown here is derived from an EMBL/GenBank/DDBJ whole genome shotgun (WGS) entry which is preliminary data.</text>
</comment>
<organism evidence="1 2">
    <name type="scientific">Colocasia esculenta</name>
    <name type="common">Wild taro</name>
    <name type="synonym">Arum esculentum</name>
    <dbReference type="NCBI Taxonomy" id="4460"/>
    <lineage>
        <taxon>Eukaryota</taxon>
        <taxon>Viridiplantae</taxon>
        <taxon>Streptophyta</taxon>
        <taxon>Embryophyta</taxon>
        <taxon>Tracheophyta</taxon>
        <taxon>Spermatophyta</taxon>
        <taxon>Magnoliopsida</taxon>
        <taxon>Liliopsida</taxon>
        <taxon>Araceae</taxon>
        <taxon>Aroideae</taxon>
        <taxon>Colocasieae</taxon>
        <taxon>Colocasia</taxon>
    </lineage>
</organism>
<dbReference type="EMBL" id="NMUH01005923">
    <property type="protein sequence ID" value="MQM14012.1"/>
    <property type="molecule type" value="Genomic_DNA"/>
</dbReference>
<evidence type="ECO:0000313" key="2">
    <source>
        <dbReference type="Proteomes" id="UP000652761"/>
    </source>
</evidence>
<gene>
    <name evidence="1" type="ORF">Taro_046939</name>
</gene>